<feature type="transmembrane region" description="Helical" evidence="1">
    <location>
        <begin position="7"/>
        <end position="26"/>
    </location>
</feature>
<evidence type="ECO:0000256" key="1">
    <source>
        <dbReference type="SAM" id="Phobius"/>
    </source>
</evidence>
<organism evidence="2 3">
    <name type="scientific">Vaccinia virus</name>
    <name type="common">VACV</name>
    <name type="synonym">Orthopoxvirus vaccinia</name>
    <dbReference type="NCBI Taxonomy" id="10245"/>
    <lineage>
        <taxon>Viruses</taxon>
        <taxon>Varidnaviria</taxon>
        <taxon>Bamfordvirae</taxon>
        <taxon>Nucleocytoviricota</taxon>
        <taxon>Pokkesviricetes</taxon>
        <taxon>Chitovirales</taxon>
        <taxon>Poxviridae</taxon>
        <taxon>Chordopoxvirinae</taxon>
        <taxon>Orthopoxvirus</taxon>
    </lineage>
</organism>
<reference evidence="2 3" key="1">
    <citation type="submission" date="2019-08" db="EMBL/GenBank/DDBJ databases">
        <authorList>
            <person name="Duggan A.T."/>
            <person name="Klunk J."/>
            <person name="Porter A.F."/>
            <person name="Dhody A.N."/>
            <person name="Hicks R."/>
            <person name="Smith G.L."/>
            <person name="Humphreys M."/>
            <person name="McCollum A.M."/>
            <person name="Davidson W.B."/>
            <person name="Wilkins K."/>
            <person name="Li Y."/>
            <person name="Burke A."/>
            <person name="Polasky H."/>
            <person name="Flanders L."/>
            <person name="Poinar D."/>
            <person name="Raphenya A.R."/>
            <person name="Lau T.T.Y."/>
            <person name="Alcock B."/>
            <person name="McArthur A.G."/>
            <person name="Golding G.B."/>
            <person name="Holmes E.C."/>
            <person name="Poinar H.N."/>
        </authorList>
    </citation>
    <scope>NUCLEOTIDE SEQUENCE [LARGE SCALE GENOMIC DNA]</scope>
    <source>
        <strain evidence="2">VK01</strain>
    </source>
</reference>
<keyword evidence="1" id="KW-0812">Transmembrane</keyword>
<sequence>MCGILRWLAYSIVACGIYKLMIVKLVPSM</sequence>
<name>A0A7D3QUS1_VACCV</name>
<accession>A0A7D3QUS1</accession>
<keyword evidence="1" id="KW-1133">Transmembrane helix</keyword>
<dbReference type="Proteomes" id="UP000501395">
    <property type="component" value="Segment"/>
</dbReference>
<dbReference type="EMBL" id="MN369532">
    <property type="protein sequence ID" value="QKE61155.1"/>
    <property type="molecule type" value="Genomic_DNA"/>
</dbReference>
<protein>
    <submittedName>
        <fullName evidence="2">Uncharacterized protein</fullName>
    </submittedName>
</protein>
<evidence type="ECO:0000313" key="3">
    <source>
        <dbReference type="Proteomes" id="UP000501395"/>
    </source>
</evidence>
<evidence type="ECO:0000313" key="2">
    <source>
        <dbReference type="EMBL" id="QKE61155.1"/>
    </source>
</evidence>
<keyword evidence="1" id="KW-0472">Membrane</keyword>
<proteinExistence type="predicted"/>